<evidence type="ECO:0000313" key="2">
    <source>
        <dbReference type="EMBL" id="CAG8585585.1"/>
    </source>
</evidence>
<keyword evidence="3" id="KW-1185">Reference proteome</keyword>
<feature type="compositionally biased region" description="Basic and acidic residues" evidence="1">
    <location>
        <begin position="35"/>
        <end position="53"/>
    </location>
</feature>
<name>A0A9N9C2M3_FUNMO</name>
<dbReference type="EMBL" id="CAJVPP010002063">
    <property type="protein sequence ID" value="CAG8585585.1"/>
    <property type="molecule type" value="Genomic_DNA"/>
</dbReference>
<proteinExistence type="predicted"/>
<dbReference type="AlphaFoldDB" id="A0A9N9C2M3"/>
<evidence type="ECO:0000313" key="3">
    <source>
        <dbReference type="Proteomes" id="UP000789375"/>
    </source>
</evidence>
<protein>
    <submittedName>
        <fullName evidence="2">15171_t:CDS:1</fullName>
    </submittedName>
</protein>
<feature type="region of interest" description="Disordered" evidence="1">
    <location>
        <begin position="1"/>
        <end position="64"/>
    </location>
</feature>
<reference evidence="2" key="1">
    <citation type="submission" date="2021-06" db="EMBL/GenBank/DDBJ databases">
        <authorList>
            <person name="Kallberg Y."/>
            <person name="Tangrot J."/>
            <person name="Rosling A."/>
        </authorList>
    </citation>
    <scope>NUCLEOTIDE SEQUENCE</scope>
    <source>
        <strain evidence="2">87-6 pot B 2015</strain>
    </source>
</reference>
<accession>A0A9N9C2M3</accession>
<evidence type="ECO:0000256" key="1">
    <source>
        <dbReference type="SAM" id="MobiDB-lite"/>
    </source>
</evidence>
<dbReference type="Proteomes" id="UP000789375">
    <property type="component" value="Unassembled WGS sequence"/>
</dbReference>
<gene>
    <name evidence="2" type="ORF">FMOSSE_LOCUS8172</name>
</gene>
<organism evidence="2 3">
    <name type="scientific">Funneliformis mosseae</name>
    <name type="common">Endomycorrhizal fungus</name>
    <name type="synonym">Glomus mosseae</name>
    <dbReference type="NCBI Taxonomy" id="27381"/>
    <lineage>
        <taxon>Eukaryota</taxon>
        <taxon>Fungi</taxon>
        <taxon>Fungi incertae sedis</taxon>
        <taxon>Mucoromycota</taxon>
        <taxon>Glomeromycotina</taxon>
        <taxon>Glomeromycetes</taxon>
        <taxon>Glomerales</taxon>
        <taxon>Glomeraceae</taxon>
        <taxon>Funneliformis</taxon>
    </lineage>
</organism>
<feature type="compositionally biased region" description="Polar residues" evidence="1">
    <location>
        <begin position="20"/>
        <end position="34"/>
    </location>
</feature>
<sequence length="64" mass="7498">MTIPEWMSNGRQHKFHPTSRQRTNGSEELTNVTTYEERLGSTDGKRSRIKEGRSSGTYRRWKAI</sequence>
<comment type="caution">
    <text evidence="2">The sequence shown here is derived from an EMBL/GenBank/DDBJ whole genome shotgun (WGS) entry which is preliminary data.</text>
</comment>